<evidence type="ECO:0000259" key="3">
    <source>
        <dbReference type="Pfam" id="PF03101"/>
    </source>
</evidence>
<reference evidence="6 7" key="1">
    <citation type="submission" date="2016-06" db="EMBL/GenBank/DDBJ databases">
        <title>Living apart together: crosstalk between the core and supernumerary genomes in a fungal plant pathogen.</title>
        <authorList>
            <person name="Vanheule A."/>
            <person name="Audenaert K."/>
            <person name="Warris S."/>
            <person name="Van De Geest H."/>
            <person name="Schijlen E."/>
            <person name="Hofte M."/>
            <person name="De Saeger S."/>
            <person name="Haesaert G."/>
            <person name="Waalwijk C."/>
            <person name="Van Der Lee T."/>
        </authorList>
    </citation>
    <scope>NUCLEOTIDE SEQUENCE [LARGE SCALE GENOMIC DNA]</scope>
    <source>
        <strain evidence="6 7">2516</strain>
    </source>
</reference>
<evidence type="ECO:0000256" key="2">
    <source>
        <dbReference type="SAM" id="MobiDB-lite"/>
    </source>
</evidence>
<comment type="caution">
    <text evidence="6">The sequence shown here is derived from an EMBL/GenBank/DDBJ whole genome shotgun (WGS) entry which is preliminary data.</text>
</comment>
<dbReference type="InterPro" id="IPR004330">
    <property type="entry name" value="FAR1_DNA_bnd_dom"/>
</dbReference>
<gene>
    <name evidence="6" type="ORF">FPOA_03639</name>
</gene>
<evidence type="ECO:0000313" key="6">
    <source>
        <dbReference type="EMBL" id="OBS23076.1"/>
    </source>
</evidence>
<feature type="region of interest" description="Disordered" evidence="2">
    <location>
        <begin position="1"/>
        <end position="76"/>
    </location>
</feature>
<proteinExistence type="predicted"/>
<dbReference type="Pfam" id="PF04082">
    <property type="entry name" value="Fungal_trans"/>
    <property type="match status" value="1"/>
</dbReference>
<feature type="compositionally biased region" description="Low complexity" evidence="2">
    <location>
        <begin position="228"/>
        <end position="248"/>
    </location>
</feature>
<dbReference type="GO" id="GO:0003677">
    <property type="term" value="F:DNA binding"/>
    <property type="evidence" value="ECO:0007669"/>
    <property type="project" value="InterPro"/>
</dbReference>
<dbReference type="Pfam" id="PF10551">
    <property type="entry name" value="MULE"/>
    <property type="match status" value="1"/>
</dbReference>
<sequence length="1323" mass="150023">MVSTRRQSYNSESESFNTAEPPRKRARLSSQRVQLSRQHNFRPPLLTNPPPPYQRYPASRNNRWTSPTSSAPSVSDSYGFGDTDALDNIFAAVPDRFSTIPSPRRSGPESSFELQYNHAITLRNDFPRGTDRRNICQVPIPGPETDPFQGSPRSSLEVTRVPMVPEVEFQRALGLVRDIIGNERRITRQCLKFFDTVRSWRERWGYSPLNTDEYGSPPAYSPRESQHSSVPVPSSPNLIESSPSQQSESPPPDEIPNPPIPGNPAPTENALYKNIQLFAKEHGFGIAKYNKYSYKGRLIRYSIRCDRYGDPQPSRGSGLRQRKSRKCGCKWLVIAEALEEGKWFLRQHQDTEHHTHNHPPSEISSAHPSHRRLTSPVKATIESTSRRVGIRARDIRAIVEEQHPESIFTQRDIYNARALVSREKLAGYSPTAALLKLFDEQRVPYVVKWAPDEPGRLLGLVWTFPYCIRMWKRFPEVISLDNTYNTNRFKLPLFQVTGQTCLGTVFNAAFGLIDNERREGFQFLAESVSTLLSEHSIRQPAIIITDFDDSMKAALDDQFPGVQQQLCIHHVNSNVLLRSKQKWVKNPENSSSPDISEVDEPTEPQATLTLHDRALVSAESSSEVPHTYQGVLQMWKQVLFAETEEVHKKAWIALFRAQWARCFIRKYPNYGIRVTSGTEASNNNIKSYLLNGMSHLYKLVEAMQDMLHDQERDFKDACGNDEVLRDREFLGSSSDYLGELRSLASSKCLKLIKSQYRQARKALPTGKNPNPRPLDPCTDECSVSTELDHSDQLIEVESRWSGSSPAGIVPESGNVSQDRRCIPEQQAIINEVDEWKAPYIASQASIMDLVEIFFEVVYPIFPFFHQPTFIRQVSRAEYTSERSTFSVTMALCALVSGRIRDGSVTNPKWDLEPLHKIPPEIYYDEAKKQLLNVTAESGINVLRAHAILAVAAIQNGKIRDMHQHLGAYHTLVAMDGLHDEANWPAGIGFVEREERRRLFWSIYTLDIYSSVVWGGIIRCSERQSHVSYPSEVIDDEMINDDGTTSEYTVPIETSGRRGDCWLSGWNFITDLYRVLEHVLTRFRGYRRSVTTNSFLVDMFEDDFTVTKSSVSEKLSRMYLDLPYCFKETPPMTYNAKKDRFGYQAANITATFQLLRIVLFAASGSSIEDRCQIANQVVEAFASIPIAYLLAISTPLLHHIGGIGTILGNVLDEPLGEADYTRVRRVMLSMAQLLENLEVIHRSTSASAKIQSQVSRIDEYMHRQQQIIPPAATVGAIEAMAGVSMPEGRETQNFPDVIPDISMDWILPENGELLGDLAWNFNLD</sequence>
<feature type="domain" description="MULE transposase" evidence="5">
    <location>
        <begin position="477"/>
        <end position="574"/>
    </location>
</feature>
<dbReference type="GO" id="GO:0006351">
    <property type="term" value="P:DNA-templated transcription"/>
    <property type="evidence" value="ECO:0007669"/>
    <property type="project" value="InterPro"/>
</dbReference>
<keyword evidence="7" id="KW-1185">Reference proteome</keyword>
<evidence type="ECO:0008006" key="8">
    <source>
        <dbReference type="Google" id="ProtNLM"/>
    </source>
</evidence>
<name>A0A1B8ARR2_FUSPO</name>
<keyword evidence="1" id="KW-0539">Nucleus</keyword>
<feature type="compositionally biased region" description="Pro residues" evidence="2">
    <location>
        <begin position="249"/>
        <end position="264"/>
    </location>
</feature>
<organism evidence="6 7">
    <name type="scientific">Fusarium poae</name>
    <dbReference type="NCBI Taxonomy" id="36050"/>
    <lineage>
        <taxon>Eukaryota</taxon>
        <taxon>Fungi</taxon>
        <taxon>Dikarya</taxon>
        <taxon>Ascomycota</taxon>
        <taxon>Pezizomycotina</taxon>
        <taxon>Sordariomycetes</taxon>
        <taxon>Hypocreomycetidae</taxon>
        <taxon>Hypocreales</taxon>
        <taxon>Nectriaceae</taxon>
        <taxon>Fusarium</taxon>
    </lineage>
</organism>
<feature type="region of interest" description="Disordered" evidence="2">
    <location>
        <begin position="584"/>
        <end position="603"/>
    </location>
</feature>
<feature type="compositionally biased region" description="Low complexity" evidence="2">
    <location>
        <begin position="65"/>
        <end position="76"/>
    </location>
</feature>
<feature type="domain" description="FAR1" evidence="3">
    <location>
        <begin position="277"/>
        <end position="358"/>
    </location>
</feature>
<dbReference type="InterPro" id="IPR007219">
    <property type="entry name" value="XnlR_reg_dom"/>
</dbReference>
<dbReference type="PANTHER" id="PTHR47718:SF3">
    <property type="entry name" value="PROTEIN FAR1-RELATED SEQUENCE 5-LIKE"/>
    <property type="match status" value="1"/>
</dbReference>
<evidence type="ECO:0000259" key="5">
    <source>
        <dbReference type="Pfam" id="PF10551"/>
    </source>
</evidence>
<feature type="compositionally biased region" description="Polar residues" evidence="2">
    <location>
        <begin position="1"/>
        <end position="18"/>
    </location>
</feature>
<dbReference type="CDD" id="cd12148">
    <property type="entry name" value="fungal_TF_MHR"/>
    <property type="match status" value="1"/>
</dbReference>
<feature type="region of interest" description="Disordered" evidence="2">
    <location>
        <begin position="215"/>
        <end position="268"/>
    </location>
</feature>
<dbReference type="GO" id="GO:0008270">
    <property type="term" value="F:zinc ion binding"/>
    <property type="evidence" value="ECO:0007669"/>
    <property type="project" value="InterPro"/>
</dbReference>
<dbReference type="PANTHER" id="PTHR47718">
    <property type="entry name" value="OS01G0519700 PROTEIN"/>
    <property type="match status" value="1"/>
</dbReference>
<feature type="compositionally biased region" description="Polar residues" evidence="2">
    <location>
        <begin position="28"/>
        <end position="38"/>
    </location>
</feature>
<dbReference type="EMBL" id="LYXU01000002">
    <property type="protein sequence ID" value="OBS23076.1"/>
    <property type="molecule type" value="Genomic_DNA"/>
</dbReference>
<evidence type="ECO:0000313" key="7">
    <source>
        <dbReference type="Proteomes" id="UP000091967"/>
    </source>
</evidence>
<protein>
    <recommendedName>
        <fullName evidence="8">Transcription factor domain-containing protein</fullName>
    </recommendedName>
</protein>
<feature type="domain" description="Xylanolytic transcriptional activator regulatory" evidence="4">
    <location>
        <begin position="851"/>
        <end position="1079"/>
    </location>
</feature>
<dbReference type="Proteomes" id="UP000091967">
    <property type="component" value="Unassembled WGS sequence"/>
</dbReference>
<dbReference type="Pfam" id="PF03101">
    <property type="entry name" value="FAR1"/>
    <property type="match status" value="1"/>
</dbReference>
<dbReference type="InterPro" id="IPR018289">
    <property type="entry name" value="MULE_transposase_dom"/>
</dbReference>
<evidence type="ECO:0000256" key="1">
    <source>
        <dbReference type="ARBA" id="ARBA00023242"/>
    </source>
</evidence>
<evidence type="ECO:0000259" key="4">
    <source>
        <dbReference type="Pfam" id="PF04082"/>
    </source>
</evidence>
<accession>A0A1B8ARR2</accession>
<feature type="region of interest" description="Disordered" evidence="2">
    <location>
        <begin position="350"/>
        <end position="373"/>
    </location>
</feature>